<evidence type="ECO:0000313" key="2">
    <source>
        <dbReference type="EMBL" id="ORW91800.1"/>
    </source>
</evidence>
<sequence length="126" mass="14458">MTTPSNPWGDERRYLSHQLRMRDQILSRRQARRLSQRFVGVGVEIAPRRLQQMMAGAPASTVELTDVNFALIATHLDHEKRAAKLKRLRKRSTHSAIFAGLVLVVLNFLFCLAYLFVNLTQQASPW</sequence>
<gene>
    <name evidence="2" type="ORF">AWC27_09890</name>
</gene>
<keyword evidence="1" id="KW-0472">Membrane</keyword>
<keyword evidence="1" id="KW-0812">Transmembrane</keyword>
<keyword evidence="3" id="KW-1185">Reference proteome</keyword>
<accession>A0A1X2DUT1</accession>
<protein>
    <submittedName>
        <fullName evidence="2">Uncharacterized protein</fullName>
    </submittedName>
</protein>
<evidence type="ECO:0000313" key="3">
    <source>
        <dbReference type="Proteomes" id="UP000193317"/>
    </source>
</evidence>
<dbReference type="EMBL" id="LQPW01000154">
    <property type="protein sequence ID" value="ORW91800.1"/>
    <property type="molecule type" value="Genomic_DNA"/>
</dbReference>
<name>A0A1X2DUT1_MYCSZ</name>
<dbReference type="RefSeq" id="WP_085672653.1">
    <property type="nucleotide sequence ID" value="NZ_LQPW01000154.1"/>
</dbReference>
<feature type="transmembrane region" description="Helical" evidence="1">
    <location>
        <begin position="96"/>
        <end position="117"/>
    </location>
</feature>
<keyword evidence="1" id="KW-1133">Transmembrane helix</keyword>
<dbReference type="Proteomes" id="UP000193317">
    <property type="component" value="Unassembled WGS sequence"/>
</dbReference>
<comment type="caution">
    <text evidence="2">The sequence shown here is derived from an EMBL/GenBank/DDBJ whole genome shotgun (WGS) entry which is preliminary data.</text>
</comment>
<organism evidence="2 3">
    <name type="scientific">Mycobacterium szulgai</name>
    <dbReference type="NCBI Taxonomy" id="1787"/>
    <lineage>
        <taxon>Bacteria</taxon>
        <taxon>Bacillati</taxon>
        <taxon>Actinomycetota</taxon>
        <taxon>Actinomycetes</taxon>
        <taxon>Mycobacteriales</taxon>
        <taxon>Mycobacteriaceae</taxon>
        <taxon>Mycobacterium</taxon>
    </lineage>
</organism>
<dbReference type="OrthoDB" id="4727831at2"/>
<evidence type="ECO:0000256" key="1">
    <source>
        <dbReference type="SAM" id="Phobius"/>
    </source>
</evidence>
<dbReference type="AlphaFoldDB" id="A0A1X2DUT1"/>
<proteinExistence type="predicted"/>
<reference evidence="2 3" key="1">
    <citation type="submission" date="2016-01" db="EMBL/GenBank/DDBJ databases">
        <title>The new phylogeny of the genus Mycobacterium.</title>
        <authorList>
            <person name="Tarcisio F."/>
            <person name="Conor M."/>
            <person name="Antonella G."/>
            <person name="Elisabetta G."/>
            <person name="Giulia F.S."/>
            <person name="Sara T."/>
            <person name="Anna F."/>
            <person name="Clotilde B."/>
            <person name="Roberto B."/>
            <person name="Veronica D.S."/>
            <person name="Fabio R."/>
            <person name="Monica P."/>
            <person name="Olivier J."/>
            <person name="Enrico T."/>
            <person name="Nicola S."/>
        </authorList>
    </citation>
    <scope>NUCLEOTIDE SEQUENCE [LARGE SCALE GENOMIC DNA]</scope>
    <source>
        <strain evidence="2 3">DSM 44166</strain>
    </source>
</reference>